<dbReference type="HOGENOM" id="CLU_1775723_0_0_4"/>
<keyword evidence="3" id="KW-1185">Reference proteome</keyword>
<accession>A1VW40</accession>
<reference evidence="3" key="1">
    <citation type="journal article" date="2009" name="Environ. Microbiol.">
        <title>The genome of Polaromonas naphthalenivorans strain CJ2, isolated from coal tar-contaminated sediment, reveals physiological and metabolic versatility and evolution through extensive horizontal gene transfer.</title>
        <authorList>
            <person name="Yagi J.M."/>
            <person name="Sims D."/>
            <person name="Brettin T."/>
            <person name="Bruce D."/>
            <person name="Madsen E.L."/>
        </authorList>
    </citation>
    <scope>NUCLEOTIDE SEQUENCE [LARGE SCALE GENOMIC DNA]</scope>
    <source>
        <strain evidence="3">CJ2</strain>
        <plasmid evidence="3">Plasmid pPNAP02</plasmid>
    </source>
</reference>
<dbReference type="Proteomes" id="UP000000644">
    <property type="component" value="Plasmid pPNAP02"/>
</dbReference>
<dbReference type="KEGG" id="pna:Pnap_4600"/>
<name>A1VW40_POLNA</name>
<evidence type="ECO:0000256" key="1">
    <source>
        <dbReference type="SAM" id="MobiDB-lite"/>
    </source>
</evidence>
<evidence type="ECO:0000313" key="2">
    <source>
        <dbReference type="EMBL" id="ABM39868.1"/>
    </source>
</evidence>
<proteinExistence type="predicted"/>
<dbReference type="AlphaFoldDB" id="A1VW40"/>
<evidence type="ECO:0000313" key="3">
    <source>
        <dbReference type="Proteomes" id="UP000000644"/>
    </source>
</evidence>
<keyword evidence="2" id="KW-0614">Plasmid</keyword>
<sequence>MALEEYKSTLKRGRSKLRSNPLHASDPMRLSIRERLREKRFAACGREILLMTLDNRLDSLAAEFVNDLDALTKAGGDVEAFYGLQESQRGPITYACRHATWEIKYVVVEGLTGFKIIEDLQARAQKLLADPARLTQMQCLNKWWHY</sequence>
<feature type="region of interest" description="Disordered" evidence="1">
    <location>
        <begin position="1"/>
        <end position="22"/>
    </location>
</feature>
<dbReference type="EMBL" id="CP000531">
    <property type="protein sequence ID" value="ABM39868.1"/>
    <property type="molecule type" value="Genomic_DNA"/>
</dbReference>
<gene>
    <name evidence="2" type="ordered locus">Pnap_4600</name>
</gene>
<dbReference type="RefSeq" id="WP_011798097.1">
    <property type="nucleotide sequence ID" value="NC_008758.1"/>
</dbReference>
<protein>
    <submittedName>
        <fullName evidence="2">Uncharacterized protein</fullName>
    </submittedName>
</protein>
<organism evidence="2 3">
    <name type="scientific">Polaromonas naphthalenivorans (strain CJ2)</name>
    <dbReference type="NCBI Taxonomy" id="365044"/>
    <lineage>
        <taxon>Bacteria</taxon>
        <taxon>Pseudomonadati</taxon>
        <taxon>Pseudomonadota</taxon>
        <taxon>Betaproteobacteria</taxon>
        <taxon>Burkholderiales</taxon>
        <taxon>Comamonadaceae</taxon>
        <taxon>Polaromonas</taxon>
    </lineage>
</organism>
<geneLocation type="plasmid" evidence="2 3">
    <name>pPNAP02</name>
</geneLocation>